<dbReference type="InterPro" id="IPR052892">
    <property type="entry name" value="NA-targeting_endonuclease"/>
</dbReference>
<dbReference type="GO" id="GO:0004519">
    <property type="term" value="F:endonuclease activity"/>
    <property type="evidence" value="ECO:0007669"/>
    <property type="project" value="UniProtKB-KW"/>
</dbReference>
<proteinExistence type="predicted"/>
<dbReference type="PANTHER" id="PTHR33877:SF2">
    <property type="entry name" value="OS07G0170200 PROTEIN"/>
    <property type="match status" value="1"/>
</dbReference>
<reference evidence="2" key="1">
    <citation type="submission" date="2023-04" db="EMBL/GenBank/DDBJ databases">
        <title>The human skin virome in hidradenitis suppurativa patients.</title>
        <authorList>
            <person name="Jansen D."/>
        </authorList>
    </citation>
    <scope>NUCLEOTIDE SEQUENCE</scope>
    <source>
        <strain evidence="2">VC1_JansenPhageA</strain>
    </source>
</reference>
<keyword evidence="2" id="KW-0378">Hydrolase</keyword>
<accession>A0AA49X1W0</accession>
<dbReference type="CDD" id="cd00085">
    <property type="entry name" value="HNHc"/>
    <property type="match status" value="1"/>
</dbReference>
<evidence type="ECO:0000313" key="2">
    <source>
        <dbReference type="EMBL" id="WLJ25466.1"/>
    </source>
</evidence>
<dbReference type="Pfam" id="PF14279">
    <property type="entry name" value="HNH_5"/>
    <property type="match status" value="1"/>
</dbReference>
<dbReference type="InterPro" id="IPR029471">
    <property type="entry name" value="HNH_5"/>
</dbReference>
<protein>
    <submittedName>
        <fullName evidence="2">HNH endonuclease</fullName>
    </submittedName>
</protein>
<dbReference type="InterPro" id="IPR003615">
    <property type="entry name" value="HNH_nuc"/>
</dbReference>
<feature type="domain" description="HNH nuclease" evidence="1">
    <location>
        <begin position="11"/>
        <end position="64"/>
    </location>
</feature>
<name>A0AA49X1W0_9VIRU</name>
<evidence type="ECO:0000259" key="1">
    <source>
        <dbReference type="SMART" id="SM00507"/>
    </source>
</evidence>
<dbReference type="Gene3D" id="1.10.30.50">
    <property type="match status" value="1"/>
</dbReference>
<organism evidence="2">
    <name type="scientific">Corynebacterium phage HS01</name>
    <dbReference type="NCBI Taxonomy" id="3056389"/>
    <lineage>
        <taxon>Viruses</taxon>
    </lineage>
</organism>
<keyword evidence="2" id="KW-0540">Nuclease</keyword>
<dbReference type="SMART" id="SM00507">
    <property type="entry name" value="HNHc"/>
    <property type="match status" value="1"/>
</dbReference>
<sequence>MATSHSKVSKALRFEILRRDNFRCHYCGSEAAQTDLHVDHVVPQSLGGTNDPSNLVTACAECNSGKAGRTLDEPVLAAVDEKAQRYATAVEQAIAERRQVLTTEQQTKDAFRAEWNCWEPTEPLPAGFGESVLQFMRAGLDWEDIVDSIEIAMSRLDIRGRENGRFKYFCGVCNRKIEDIRNRADEIMGEPVGESIEQDTFLLGMLIEEVERTDPGYGININYALGVRDLANHVTFSAGIDAAILADGTIWQDTLAGSKLEDLRTGEIHTAVRLKMHETAWNVICKTVDGREIGKMPGSLYPLREVSGCHELET</sequence>
<dbReference type="EMBL" id="OQ890311">
    <property type="protein sequence ID" value="WLJ25466.1"/>
    <property type="molecule type" value="Genomic_DNA"/>
</dbReference>
<dbReference type="PANTHER" id="PTHR33877">
    <property type="entry name" value="SLL1193 PROTEIN"/>
    <property type="match status" value="1"/>
</dbReference>
<keyword evidence="2" id="KW-0255">Endonuclease</keyword>